<dbReference type="SMART" id="SM00409">
    <property type="entry name" value="IG"/>
    <property type="match status" value="2"/>
</dbReference>
<keyword evidence="3 13" id="KW-0812">Transmembrane</keyword>
<feature type="compositionally biased region" description="Acidic residues" evidence="12">
    <location>
        <begin position="404"/>
        <end position="413"/>
    </location>
</feature>
<dbReference type="Pfam" id="PF07686">
    <property type="entry name" value="V-set"/>
    <property type="match status" value="1"/>
</dbReference>
<dbReference type="AlphaFoldDB" id="A0A401T7S8"/>
<feature type="region of interest" description="Disordered" evidence="12">
    <location>
        <begin position="266"/>
        <end position="413"/>
    </location>
</feature>
<evidence type="ECO:0000256" key="13">
    <source>
        <dbReference type="SAM" id="Phobius"/>
    </source>
</evidence>
<dbReference type="InterPro" id="IPR003599">
    <property type="entry name" value="Ig_sub"/>
</dbReference>
<dbReference type="STRING" id="137246.A0A401T7S8"/>
<accession>A0A401T7S8</accession>
<evidence type="ECO:0000256" key="9">
    <source>
        <dbReference type="ARBA" id="ARBA00023306"/>
    </source>
</evidence>
<evidence type="ECO:0000256" key="3">
    <source>
        <dbReference type="ARBA" id="ARBA00022692"/>
    </source>
</evidence>
<dbReference type="InterPro" id="IPR013783">
    <property type="entry name" value="Ig-like_fold"/>
</dbReference>
<keyword evidence="10" id="KW-0393">Immunoglobulin domain</keyword>
<dbReference type="OMA" id="DRKNPMA"/>
<comment type="subcellular location">
    <subcellularLocation>
        <location evidence="1">Cytoplasm</location>
    </subcellularLocation>
    <subcellularLocation>
        <location evidence="11">Endomembrane system</location>
        <topology evidence="11">Single-pass type I membrane protein</topology>
    </subcellularLocation>
</comment>
<evidence type="ECO:0000256" key="8">
    <source>
        <dbReference type="ARBA" id="ARBA00023180"/>
    </source>
</evidence>
<dbReference type="EMBL" id="BEZZ01001231">
    <property type="protein sequence ID" value="GCC38688.1"/>
    <property type="molecule type" value="Genomic_DNA"/>
</dbReference>
<feature type="compositionally biased region" description="Low complexity" evidence="12">
    <location>
        <begin position="378"/>
        <end position="390"/>
    </location>
</feature>
<dbReference type="Gene3D" id="2.60.40.10">
    <property type="entry name" value="Immunoglobulins"/>
    <property type="match status" value="2"/>
</dbReference>
<keyword evidence="4 14" id="KW-0732">Signal</keyword>
<evidence type="ECO:0000256" key="6">
    <source>
        <dbReference type="ARBA" id="ARBA00023136"/>
    </source>
</evidence>
<keyword evidence="7" id="KW-1015">Disulfide bond</keyword>
<reference evidence="16 17" key="1">
    <citation type="journal article" date="2018" name="Nat. Ecol. Evol.">
        <title>Shark genomes provide insights into elasmobranch evolution and the origin of vertebrates.</title>
        <authorList>
            <person name="Hara Y"/>
            <person name="Yamaguchi K"/>
            <person name="Onimaru K"/>
            <person name="Kadota M"/>
            <person name="Koyanagi M"/>
            <person name="Keeley SD"/>
            <person name="Tatsumi K"/>
            <person name="Tanaka K"/>
            <person name="Motone F"/>
            <person name="Kageyama Y"/>
            <person name="Nozu R"/>
            <person name="Adachi N"/>
            <person name="Nishimura O"/>
            <person name="Nakagawa R"/>
            <person name="Tanegashima C"/>
            <person name="Kiyatake I"/>
            <person name="Matsumoto R"/>
            <person name="Murakumo K"/>
            <person name="Nishida K"/>
            <person name="Terakita A"/>
            <person name="Kuratani S"/>
            <person name="Sato K"/>
            <person name="Hyodo S Kuraku.S."/>
        </authorList>
    </citation>
    <scope>NUCLEOTIDE SEQUENCE [LARGE SCALE GENOMIC DNA]</scope>
</reference>
<protein>
    <recommendedName>
        <fullName evidence="15">Ig-like domain-containing protein</fullName>
    </recommendedName>
</protein>
<dbReference type="OrthoDB" id="9891523at2759"/>
<dbReference type="Proteomes" id="UP000287033">
    <property type="component" value="Unassembled WGS sequence"/>
</dbReference>
<evidence type="ECO:0000256" key="12">
    <source>
        <dbReference type="SAM" id="MobiDB-lite"/>
    </source>
</evidence>
<feature type="transmembrane region" description="Helical" evidence="13">
    <location>
        <begin position="241"/>
        <end position="263"/>
    </location>
</feature>
<dbReference type="GO" id="GO:0005737">
    <property type="term" value="C:cytoplasm"/>
    <property type="evidence" value="ECO:0007669"/>
    <property type="project" value="UniProtKB-SubCell"/>
</dbReference>
<evidence type="ECO:0000256" key="11">
    <source>
        <dbReference type="ARBA" id="ARBA00046288"/>
    </source>
</evidence>
<evidence type="ECO:0000256" key="1">
    <source>
        <dbReference type="ARBA" id="ARBA00004496"/>
    </source>
</evidence>
<evidence type="ECO:0000256" key="4">
    <source>
        <dbReference type="ARBA" id="ARBA00022729"/>
    </source>
</evidence>
<dbReference type="PROSITE" id="PS50835">
    <property type="entry name" value="IG_LIKE"/>
    <property type="match status" value="1"/>
</dbReference>
<feature type="domain" description="Ig-like" evidence="15">
    <location>
        <begin position="148"/>
        <end position="234"/>
    </location>
</feature>
<keyword evidence="6 13" id="KW-0472">Membrane</keyword>
<evidence type="ECO:0000259" key="15">
    <source>
        <dbReference type="PROSITE" id="PS50835"/>
    </source>
</evidence>
<dbReference type="PANTHER" id="PTHR44888">
    <property type="entry name" value="HEPACAM FAMILY MEMBER 2-RELATED"/>
    <property type="match status" value="1"/>
</dbReference>
<feature type="chain" id="PRO_5019202731" description="Ig-like domain-containing protein" evidence="14">
    <location>
        <begin position="34"/>
        <end position="413"/>
    </location>
</feature>
<keyword evidence="9" id="KW-0131">Cell cycle</keyword>
<dbReference type="InterPro" id="IPR007110">
    <property type="entry name" value="Ig-like_dom"/>
</dbReference>
<name>A0A401T7S8_CHIPU</name>
<evidence type="ECO:0000256" key="2">
    <source>
        <dbReference type="ARBA" id="ARBA00022490"/>
    </source>
</evidence>
<dbReference type="InterPro" id="IPR003598">
    <property type="entry name" value="Ig_sub2"/>
</dbReference>
<feature type="compositionally biased region" description="Low complexity" evidence="12">
    <location>
        <begin position="342"/>
        <end position="355"/>
    </location>
</feature>
<feature type="signal peptide" evidence="14">
    <location>
        <begin position="1"/>
        <end position="33"/>
    </location>
</feature>
<dbReference type="SUPFAM" id="SSF48726">
    <property type="entry name" value="Immunoglobulin"/>
    <property type="match status" value="2"/>
</dbReference>
<evidence type="ECO:0000313" key="17">
    <source>
        <dbReference type="Proteomes" id="UP000287033"/>
    </source>
</evidence>
<keyword evidence="8" id="KW-0325">Glycoprotein</keyword>
<dbReference type="Pfam" id="PF13927">
    <property type="entry name" value="Ig_3"/>
    <property type="match status" value="1"/>
</dbReference>
<organism evidence="16 17">
    <name type="scientific">Chiloscyllium punctatum</name>
    <name type="common">Brownbanded bambooshark</name>
    <name type="synonym">Hemiscyllium punctatum</name>
    <dbReference type="NCBI Taxonomy" id="137246"/>
    <lineage>
        <taxon>Eukaryota</taxon>
        <taxon>Metazoa</taxon>
        <taxon>Chordata</taxon>
        <taxon>Craniata</taxon>
        <taxon>Vertebrata</taxon>
        <taxon>Chondrichthyes</taxon>
        <taxon>Elasmobranchii</taxon>
        <taxon>Galeomorphii</taxon>
        <taxon>Galeoidea</taxon>
        <taxon>Orectolobiformes</taxon>
        <taxon>Hemiscylliidae</taxon>
        <taxon>Chiloscyllium</taxon>
    </lineage>
</organism>
<keyword evidence="5 13" id="KW-1133">Transmembrane helix</keyword>
<keyword evidence="17" id="KW-1185">Reference proteome</keyword>
<gene>
    <name evidence="16" type="ORF">chiPu_0017203</name>
</gene>
<feature type="compositionally biased region" description="Basic and acidic residues" evidence="12">
    <location>
        <begin position="271"/>
        <end position="307"/>
    </location>
</feature>
<dbReference type="SMART" id="SM00408">
    <property type="entry name" value="IGc2"/>
    <property type="match status" value="2"/>
</dbReference>
<proteinExistence type="predicted"/>
<dbReference type="InterPro" id="IPR013106">
    <property type="entry name" value="Ig_V-set"/>
</dbReference>
<evidence type="ECO:0000256" key="5">
    <source>
        <dbReference type="ARBA" id="ARBA00022989"/>
    </source>
</evidence>
<dbReference type="InterPro" id="IPR052280">
    <property type="entry name" value="HEPACAM_domain"/>
</dbReference>
<evidence type="ECO:0000256" key="10">
    <source>
        <dbReference type="ARBA" id="ARBA00023319"/>
    </source>
</evidence>
<sequence>MKAGREVFSRGFTTLQVFNIFCFLLALPASVEGVNITAEELTTHGIVGGSVLLSIQYTASSSETPVIQWQLKRDKPIPLVQSFGTRILGKLRPEYKDRIVIFRNGSLLIHNLQPTDEGMYEVEIAITDDASTAVKTLNLTVDIPVTKPVVVLSSSTVLELSEYVTLNCSHENGTKPIYTWLKGGKPLDDDERFSLSSDQKTLTITRVHITDDDLYSCMVENPISNSRSVPVKLTVYRRSSLYIILSTGGIFLLVTLVTVCACWKPSKKNKGKGEKGTSSRSAERNEDQGKREELLPKAVDHERERKSSAGLYVIREKDSPETEEDSLSVSKSAAEQAGFIVSSGPPTRSPRPAGRSPRRYNRSPVRSPGSTRSHKSPSRSSSSPAHQRSANRVVRPAGVHMIMEQDEASVEEN</sequence>
<evidence type="ECO:0000256" key="14">
    <source>
        <dbReference type="SAM" id="SignalP"/>
    </source>
</evidence>
<comment type="caution">
    <text evidence="16">The sequence shown here is derived from an EMBL/GenBank/DDBJ whole genome shotgun (WGS) entry which is preliminary data.</text>
</comment>
<dbReference type="PANTHER" id="PTHR44888:SF2">
    <property type="entry name" value="HEPATIC AND GLIAL CELL ADHESION MOLECULE"/>
    <property type="match status" value="1"/>
</dbReference>
<dbReference type="GO" id="GO:0012505">
    <property type="term" value="C:endomembrane system"/>
    <property type="evidence" value="ECO:0007669"/>
    <property type="project" value="UniProtKB-SubCell"/>
</dbReference>
<evidence type="ECO:0000313" key="16">
    <source>
        <dbReference type="EMBL" id="GCC38688.1"/>
    </source>
</evidence>
<dbReference type="InterPro" id="IPR036179">
    <property type="entry name" value="Ig-like_dom_sf"/>
</dbReference>
<evidence type="ECO:0000256" key="7">
    <source>
        <dbReference type="ARBA" id="ARBA00023157"/>
    </source>
</evidence>
<keyword evidence="2" id="KW-0963">Cytoplasm</keyword>